<keyword evidence="1" id="KW-0732">Signal</keyword>
<dbReference type="RefSeq" id="WP_194106969.1">
    <property type="nucleotide sequence ID" value="NZ_JADFFM010000002.1"/>
</dbReference>
<evidence type="ECO:0000256" key="1">
    <source>
        <dbReference type="SAM" id="SignalP"/>
    </source>
</evidence>
<reference evidence="3 4" key="1">
    <citation type="submission" date="2020-10" db="EMBL/GenBank/DDBJ databases">
        <title>Mucilaginibacter mali sp. nov., isolated from rhizosphere soil of apple orchard.</title>
        <authorList>
            <person name="Lee J.-S."/>
            <person name="Kim H.S."/>
            <person name="Kim J.-S."/>
        </authorList>
    </citation>
    <scope>NUCLEOTIDE SEQUENCE [LARGE SCALE GENOMIC DNA]</scope>
    <source>
        <strain evidence="3 4">KCTC 23157</strain>
    </source>
</reference>
<feature type="domain" description="DUF4412" evidence="2">
    <location>
        <begin position="40"/>
        <end position="198"/>
    </location>
</feature>
<accession>A0ABR9XJY3</accession>
<evidence type="ECO:0000259" key="2">
    <source>
        <dbReference type="Pfam" id="PF14371"/>
    </source>
</evidence>
<dbReference type="Proteomes" id="UP000632774">
    <property type="component" value="Unassembled WGS sequence"/>
</dbReference>
<gene>
    <name evidence="3" type="ORF">IRJ18_14130</name>
</gene>
<evidence type="ECO:0000313" key="3">
    <source>
        <dbReference type="EMBL" id="MBE9667507.1"/>
    </source>
</evidence>
<dbReference type="InterPro" id="IPR025524">
    <property type="entry name" value="DUF4412"/>
</dbReference>
<feature type="chain" id="PRO_5046542135" description="DUF4412 domain-containing protein" evidence="1">
    <location>
        <begin position="24"/>
        <end position="213"/>
    </location>
</feature>
<protein>
    <recommendedName>
        <fullName evidence="2">DUF4412 domain-containing protein</fullName>
    </recommendedName>
</protein>
<dbReference type="EMBL" id="JADFFM010000002">
    <property type="protein sequence ID" value="MBE9667507.1"/>
    <property type="molecule type" value="Genomic_DNA"/>
</dbReference>
<dbReference type="Pfam" id="PF14371">
    <property type="entry name" value="DUF4412"/>
    <property type="match status" value="1"/>
</dbReference>
<sequence>MKLKLLSVAAGIALLAGSMEAKAQKVYKEGVITYTATSSRGSLDVKTSFKADSSVTVQQSGPAKISIITQGVGDYLAILVDVPVANMKKAAIATPAELEEGKSQLPALTFTPGTETKVIAGLNCKKVAVKDDKGDSFDVWVTNDISVPANGMSQLYAKAGGFPVQFTTFQMGQKVDVAFKSISDEKVPAGTFSIPAGFDRISLTDLKSLGGNR</sequence>
<feature type="signal peptide" evidence="1">
    <location>
        <begin position="1"/>
        <end position="23"/>
    </location>
</feature>
<proteinExistence type="predicted"/>
<evidence type="ECO:0000313" key="4">
    <source>
        <dbReference type="Proteomes" id="UP000632774"/>
    </source>
</evidence>
<organism evidence="3 4">
    <name type="scientific">Mucilaginibacter boryungensis</name>
    <dbReference type="NCBI Taxonomy" id="768480"/>
    <lineage>
        <taxon>Bacteria</taxon>
        <taxon>Pseudomonadati</taxon>
        <taxon>Bacteroidota</taxon>
        <taxon>Sphingobacteriia</taxon>
        <taxon>Sphingobacteriales</taxon>
        <taxon>Sphingobacteriaceae</taxon>
        <taxon>Mucilaginibacter</taxon>
    </lineage>
</organism>
<name>A0ABR9XJY3_9SPHI</name>
<keyword evidence="4" id="KW-1185">Reference proteome</keyword>
<comment type="caution">
    <text evidence="3">The sequence shown here is derived from an EMBL/GenBank/DDBJ whole genome shotgun (WGS) entry which is preliminary data.</text>
</comment>